<dbReference type="EMBL" id="JAPWDV010000003">
    <property type="protein sequence ID" value="KAJ6218464.1"/>
    <property type="molecule type" value="Genomic_DNA"/>
</dbReference>
<dbReference type="PANTHER" id="PTHR18952">
    <property type="entry name" value="CARBONIC ANHYDRASE"/>
    <property type="match status" value="1"/>
</dbReference>
<evidence type="ECO:0000259" key="2">
    <source>
        <dbReference type="PROSITE" id="PS51144"/>
    </source>
</evidence>
<proteinExistence type="inferred from homology"/>
<sequence length="330" mass="37603">MFCLLLSWHLSNRQPINIYLSVILISKVNGDWNFWWTYDGISGPEFWGILNPDWFLCNKGHRQSPIDIKPGLLLYDPNLKSIFINKNRVNGILENNGHSVTFHCHPNRTDTLPININGGPLSYSYTFHSLHIHFGRIDSHGSEHSISGFQFPGEIQIIGYNSDLYSSYEEAENKANGLTAIAIFLKQSELSSPAIKILTSQLQHIKYRGQRVTLKSLSLRELIQDEQSYITYEGSLTRPSCEEVVTWIVINKPLFITKEQLGTLRLLMQGNQEIPKAPLGNNFRPTQPLNDRVVRTSIEFRNHEKIMLCYVMLASNIAHINGASLITPLK</sequence>
<accession>A0A9Q0M415</accession>
<reference evidence="3" key="1">
    <citation type="submission" date="2022-12" db="EMBL/GenBank/DDBJ databases">
        <title>Genome assemblies of Blomia tropicalis.</title>
        <authorList>
            <person name="Cui Y."/>
        </authorList>
    </citation>
    <scope>NUCLEOTIDE SEQUENCE</scope>
    <source>
        <tissue evidence="3">Adult mites</tissue>
    </source>
</reference>
<protein>
    <recommendedName>
        <fullName evidence="2">Alpha-carbonic anhydrase domain-containing protein</fullName>
    </recommendedName>
</protein>
<keyword evidence="4" id="KW-1185">Reference proteome</keyword>
<dbReference type="InterPro" id="IPR001148">
    <property type="entry name" value="CA_dom"/>
</dbReference>
<dbReference type="OMA" id="HKNQNAC"/>
<evidence type="ECO:0000313" key="3">
    <source>
        <dbReference type="EMBL" id="KAJ6218464.1"/>
    </source>
</evidence>
<dbReference type="PROSITE" id="PS51144">
    <property type="entry name" value="ALPHA_CA_2"/>
    <property type="match status" value="1"/>
</dbReference>
<dbReference type="SUPFAM" id="SSF51069">
    <property type="entry name" value="Carbonic anhydrase"/>
    <property type="match status" value="1"/>
</dbReference>
<dbReference type="InterPro" id="IPR023561">
    <property type="entry name" value="Carbonic_anhydrase_a-class"/>
</dbReference>
<feature type="domain" description="Alpha-carbonic anhydrase" evidence="2">
    <location>
        <begin position="34"/>
        <end position="298"/>
    </location>
</feature>
<dbReference type="Gene3D" id="3.10.200.10">
    <property type="entry name" value="Alpha carbonic anhydrase"/>
    <property type="match status" value="1"/>
</dbReference>
<comment type="similarity">
    <text evidence="1">Belongs to the alpha-carbonic anhydrase family.</text>
</comment>
<organism evidence="3 4">
    <name type="scientific">Blomia tropicalis</name>
    <name type="common">Mite</name>
    <dbReference type="NCBI Taxonomy" id="40697"/>
    <lineage>
        <taxon>Eukaryota</taxon>
        <taxon>Metazoa</taxon>
        <taxon>Ecdysozoa</taxon>
        <taxon>Arthropoda</taxon>
        <taxon>Chelicerata</taxon>
        <taxon>Arachnida</taxon>
        <taxon>Acari</taxon>
        <taxon>Acariformes</taxon>
        <taxon>Sarcoptiformes</taxon>
        <taxon>Astigmata</taxon>
        <taxon>Glycyphagoidea</taxon>
        <taxon>Echimyopodidae</taxon>
        <taxon>Blomia</taxon>
    </lineage>
</organism>
<dbReference type="InterPro" id="IPR036398">
    <property type="entry name" value="CA_dom_sf"/>
</dbReference>
<evidence type="ECO:0000256" key="1">
    <source>
        <dbReference type="ARBA" id="ARBA00010718"/>
    </source>
</evidence>
<comment type="caution">
    <text evidence="3">The sequence shown here is derived from an EMBL/GenBank/DDBJ whole genome shotgun (WGS) entry which is preliminary data.</text>
</comment>
<name>A0A9Q0M415_BLOTA</name>
<dbReference type="AlphaFoldDB" id="A0A9Q0M415"/>
<evidence type="ECO:0000313" key="4">
    <source>
        <dbReference type="Proteomes" id="UP001142055"/>
    </source>
</evidence>
<dbReference type="PANTHER" id="PTHR18952:SF208">
    <property type="entry name" value="CARBONIC ANHYDRASE XA-RELATED"/>
    <property type="match status" value="1"/>
</dbReference>
<gene>
    <name evidence="3" type="ORF">RDWZM_009621</name>
</gene>
<dbReference type="GO" id="GO:0006730">
    <property type="term" value="P:one-carbon metabolic process"/>
    <property type="evidence" value="ECO:0007669"/>
    <property type="project" value="TreeGrafter"/>
</dbReference>
<dbReference type="SMART" id="SM01057">
    <property type="entry name" value="Carb_anhydrase"/>
    <property type="match status" value="1"/>
</dbReference>
<dbReference type="Pfam" id="PF00194">
    <property type="entry name" value="Carb_anhydrase"/>
    <property type="match status" value="1"/>
</dbReference>
<dbReference type="Proteomes" id="UP001142055">
    <property type="component" value="Chromosome 3"/>
</dbReference>
<dbReference type="GO" id="GO:0008270">
    <property type="term" value="F:zinc ion binding"/>
    <property type="evidence" value="ECO:0007669"/>
    <property type="project" value="InterPro"/>
</dbReference>
<dbReference type="GO" id="GO:0004089">
    <property type="term" value="F:carbonate dehydratase activity"/>
    <property type="evidence" value="ECO:0007669"/>
    <property type="project" value="InterPro"/>
</dbReference>